<feature type="binding site" evidence="7">
    <location>
        <position position="133"/>
    </location>
    <ligand>
        <name>Zn(2+)</name>
        <dbReference type="ChEBI" id="CHEBI:29105"/>
        <label>2</label>
    </ligand>
</feature>
<gene>
    <name evidence="7 9" type="primary">gloB</name>
    <name evidence="9" type="ORF">GCM10007939_23620</name>
</gene>
<evidence type="ECO:0000256" key="6">
    <source>
        <dbReference type="ARBA" id="ARBA00022833"/>
    </source>
</evidence>
<sequence>MTLDITIIPCLSDNYAYLLRCCDTNEVAVVDVPAAGPILAELRRQKLTLRQIFITHHHADHIDGVAEVVAKTGARVIGAMADAHRLPPLDHALKDGDTLMLGTCKAEVFDVYGHTIGHIAFHFPTERAVFSADSLMALGCGRVNEGTHDQMWQTLLKFKALPTDTLVYSGHEYTASNAKFALSVDPQNSDLIARAAEITATRARGEFCVPSSMALELATNPFLRADTPTLKAAIGMAEQSDAACFSALRTAKDNF</sequence>
<keyword evidence="6 7" id="KW-0862">Zinc</keyword>
<comment type="caution">
    <text evidence="9">The sequence shown here is derived from an EMBL/GenBank/DDBJ whole genome shotgun (WGS) entry which is preliminary data.</text>
</comment>
<evidence type="ECO:0000313" key="10">
    <source>
        <dbReference type="Proteomes" id="UP001156694"/>
    </source>
</evidence>
<feature type="binding site" evidence="7">
    <location>
        <position position="61"/>
    </location>
    <ligand>
        <name>Zn(2+)</name>
        <dbReference type="ChEBI" id="CHEBI:29105"/>
        <label>2</label>
    </ligand>
</feature>
<dbReference type="SUPFAM" id="SSF56281">
    <property type="entry name" value="Metallo-hydrolase/oxidoreductase"/>
    <property type="match status" value="1"/>
</dbReference>
<feature type="binding site" evidence="7">
    <location>
        <position position="133"/>
    </location>
    <ligand>
        <name>Zn(2+)</name>
        <dbReference type="ChEBI" id="CHEBI:29105"/>
        <label>1</label>
    </ligand>
</feature>
<comment type="similarity">
    <text evidence="3 7">Belongs to the metallo-beta-lactamase superfamily. Glyoxalase II family.</text>
</comment>
<comment type="subunit">
    <text evidence="7">Monomer.</text>
</comment>
<dbReference type="RefSeq" id="WP_284379511.1">
    <property type="nucleotide sequence ID" value="NZ_BSNN01000008.1"/>
</dbReference>
<dbReference type="GO" id="GO:0016787">
    <property type="term" value="F:hydrolase activity"/>
    <property type="evidence" value="ECO:0007669"/>
    <property type="project" value="UniProtKB-KW"/>
</dbReference>
<feature type="binding site" evidence="7">
    <location>
        <position position="171"/>
    </location>
    <ligand>
        <name>Zn(2+)</name>
        <dbReference type="ChEBI" id="CHEBI:29105"/>
        <label>2</label>
    </ligand>
</feature>
<dbReference type="InterPro" id="IPR035680">
    <property type="entry name" value="Clx_II_MBL"/>
</dbReference>
<comment type="cofactor">
    <cofactor evidence="7">
        <name>Zn(2+)</name>
        <dbReference type="ChEBI" id="CHEBI:29105"/>
    </cofactor>
    <text evidence="7">Binds 2 Zn(2+) ions per subunit.</text>
</comment>
<feature type="domain" description="Metallo-beta-lactamase" evidence="8">
    <location>
        <begin position="13"/>
        <end position="171"/>
    </location>
</feature>
<name>A0ABQ5VXT2_9RHOB</name>
<feature type="binding site" evidence="7">
    <location>
        <position position="58"/>
    </location>
    <ligand>
        <name>Zn(2+)</name>
        <dbReference type="ChEBI" id="CHEBI:29105"/>
        <label>1</label>
    </ligand>
</feature>
<dbReference type="Proteomes" id="UP001156694">
    <property type="component" value="Unassembled WGS sequence"/>
</dbReference>
<dbReference type="CDD" id="cd07723">
    <property type="entry name" value="hydroxyacylglutathione_hydrolase_MBL-fold"/>
    <property type="match status" value="1"/>
</dbReference>
<dbReference type="InterPro" id="IPR032282">
    <property type="entry name" value="HAGH_C"/>
</dbReference>
<dbReference type="PANTHER" id="PTHR43705:SF1">
    <property type="entry name" value="HYDROXYACYLGLUTATHIONE HYDROLASE GLOB"/>
    <property type="match status" value="1"/>
</dbReference>
<feature type="binding site" evidence="7">
    <location>
        <position position="60"/>
    </location>
    <ligand>
        <name>Zn(2+)</name>
        <dbReference type="ChEBI" id="CHEBI:29105"/>
        <label>2</label>
    </ligand>
</feature>
<dbReference type="SMART" id="SM00849">
    <property type="entry name" value="Lactamase_B"/>
    <property type="match status" value="1"/>
</dbReference>
<dbReference type="HAMAP" id="MF_01374">
    <property type="entry name" value="Glyoxalase_2"/>
    <property type="match status" value="1"/>
</dbReference>
<dbReference type="PANTHER" id="PTHR43705">
    <property type="entry name" value="HYDROXYACYLGLUTATHIONE HYDROLASE"/>
    <property type="match status" value="1"/>
</dbReference>
<comment type="function">
    <text evidence="7">Thiolesterase that catalyzes the hydrolysis of S-D-lactoyl-glutathione to form glutathione and D-lactic acid.</text>
</comment>
<dbReference type="NCBIfam" id="TIGR03413">
    <property type="entry name" value="GSH_gloB"/>
    <property type="match status" value="1"/>
</dbReference>
<reference evidence="10" key="1">
    <citation type="journal article" date="2019" name="Int. J. Syst. Evol. Microbiol.">
        <title>The Global Catalogue of Microorganisms (GCM) 10K type strain sequencing project: providing services to taxonomists for standard genome sequencing and annotation.</title>
        <authorList>
            <consortium name="The Broad Institute Genomics Platform"/>
            <consortium name="The Broad Institute Genome Sequencing Center for Infectious Disease"/>
            <person name="Wu L."/>
            <person name="Ma J."/>
        </authorList>
    </citation>
    <scope>NUCLEOTIDE SEQUENCE [LARGE SCALE GENOMIC DNA]</scope>
    <source>
        <strain evidence="10">NBRC 110140</strain>
    </source>
</reference>
<evidence type="ECO:0000313" key="9">
    <source>
        <dbReference type="EMBL" id="GLQ36078.1"/>
    </source>
</evidence>
<dbReference type="PIRSF" id="PIRSF005457">
    <property type="entry name" value="Glx"/>
    <property type="match status" value="1"/>
</dbReference>
<organism evidence="9 10">
    <name type="scientific">Amylibacter marinus</name>
    <dbReference type="NCBI Taxonomy" id="1475483"/>
    <lineage>
        <taxon>Bacteria</taxon>
        <taxon>Pseudomonadati</taxon>
        <taxon>Pseudomonadota</taxon>
        <taxon>Alphaproteobacteria</taxon>
        <taxon>Rhodobacterales</taxon>
        <taxon>Paracoccaceae</taxon>
        <taxon>Amylibacter</taxon>
    </lineage>
</organism>
<evidence type="ECO:0000256" key="4">
    <source>
        <dbReference type="ARBA" id="ARBA00022723"/>
    </source>
</evidence>
<dbReference type="InterPro" id="IPR050110">
    <property type="entry name" value="Glyoxalase_II_hydrolase"/>
</dbReference>
<evidence type="ECO:0000256" key="3">
    <source>
        <dbReference type="ARBA" id="ARBA00006759"/>
    </source>
</evidence>
<feature type="binding site" evidence="7">
    <location>
        <position position="56"/>
    </location>
    <ligand>
        <name>Zn(2+)</name>
        <dbReference type="ChEBI" id="CHEBI:29105"/>
        <label>1</label>
    </ligand>
</feature>
<evidence type="ECO:0000259" key="8">
    <source>
        <dbReference type="SMART" id="SM00849"/>
    </source>
</evidence>
<dbReference type="EC" id="3.1.2.6" evidence="7"/>
<dbReference type="EMBL" id="BSNN01000008">
    <property type="protein sequence ID" value="GLQ36078.1"/>
    <property type="molecule type" value="Genomic_DNA"/>
</dbReference>
<dbReference type="Pfam" id="PF00753">
    <property type="entry name" value="Lactamase_B"/>
    <property type="match status" value="1"/>
</dbReference>
<protein>
    <recommendedName>
        <fullName evidence="7">Hydroxyacylglutathione hydrolase</fullName>
        <ecNumber evidence="7">3.1.2.6</ecNumber>
    </recommendedName>
    <alternativeName>
        <fullName evidence="7">Glyoxalase II</fullName>
        <shortName evidence="7">Glx II</shortName>
    </alternativeName>
</protein>
<keyword evidence="5 7" id="KW-0378">Hydrolase</keyword>
<dbReference type="InterPro" id="IPR017782">
    <property type="entry name" value="Hydroxyacylglutathione_Hdrlase"/>
</dbReference>
<keyword evidence="4 7" id="KW-0479">Metal-binding</keyword>
<feature type="binding site" evidence="7">
    <location>
        <position position="114"/>
    </location>
    <ligand>
        <name>Zn(2+)</name>
        <dbReference type="ChEBI" id="CHEBI:29105"/>
        <label>1</label>
    </ligand>
</feature>
<dbReference type="InterPro" id="IPR036866">
    <property type="entry name" value="RibonucZ/Hydroxyglut_hydro"/>
</dbReference>
<comment type="catalytic activity">
    <reaction evidence="1 7">
        <text>an S-(2-hydroxyacyl)glutathione + H2O = a 2-hydroxy carboxylate + glutathione + H(+)</text>
        <dbReference type="Rhea" id="RHEA:21864"/>
        <dbReference type="ChEBI" id="CHEBI:15377"/>
        <dbReference type="ChEBI" id="CHEBI:15378"/>
        <dbReference type="ChEBI" id="CHEBI:57925"/>
        <dbReference type="ChEBI" id="CHEBI:58896"/>
        <dbReference type="ChEBI" id="CHEBI:71261"/>
        <dbReference type="EC" id="3.1.2.6"/>
    </reaction>
</comment>
<accession>A0ABQ5VXT2</accession>
<comment type="pathway">
    <text evidence="2 7">Secondary metabolite metabolism; methylglyoxal degradation; (R)-lactate from methylglyoxal: step 2/2.</text>
</comment>
<evidence type="ECO:0000256" key="2">
    <source>
        <dbReference type="ARBA" id="ARBA00004963"/>
    </source>
</evidence>
<evidence type="ECO:0000256" key="1">
    <source>
        <dbReference type="ARBA" id="ARBA00001623"/>
    </source>
</evidence>
<evidence type="ECO:0000256" key="7">
    <source>
        <dbReference type="HAMAP-Rule" id="MF_01374"/>
    </source>
</evidence>
<dbReference type="InterPro" id="IPR001279">
    <property type="entry name" value="Metallo-B-lactamas"/>
</dbReference>
<proteinExistence type="inferred from homology"/>
<keyword evidence="10" id="KW-1185">Reference proteome</keyword>
<dbReference type="Pfam" id="PF16123">
    <property type="entry name" value="HAGH_C"/>
    <property type="match status" value="1"/>
</dbReference>
<evidence type="ECO:0000256" key="5">
    <source>
        <dbReference type="ARBA" id="ARBA00022801"/>
    </source>
</evidence>
<dbReference type="Gene3D" id="3.60.15.10">
    <property type="entry name" value="Ribonuclease Z/Hydroxyacylglutathione hydrolase-like"/>
    <property type="match status" value="1"/>
</dbReference>